<dbReference type="EMBL" id="BGPR01037990">
    <property type="protein sequence ID" value="GBO13736.1"/>
    <property type="molecule type" value="Genomic_DNA"/>
</dbReference>
<dbReference type="AlphaFoldDB" id="A0A4Y2UPX0"/>
<organism evidence="1 2">
    <name type="scientific">Araneus ventricosus</name>
    <name type="common">Orbweaver spider</name>
    <name type="synonym">Epeira ventricosa</name>
    <dbReference type="NCBI Taxonomy" id="182803"/>
    <lineage>
        <taxon>Eukaryota</taxon>
        <taxon>Metazoa</taxon>
        <taxon>Ecdysozoa</taxon>
        <taxon>Arthropoda</taxon>
        <taxon>Chelicerata</taxon>
        <taxon>Arachnida</taxon>
        <taxon>Araneae</taxon>
        <taxon>Araneomorphae</taxon>
        <taxon>Entelegynae</taxon>
        <taxon>Araneoidea</taxon>
        <taxon>Araneidae</taxon>
        <taxon>Araneus</taxon>
    </lineage>
</organism>
<reference evidence="1 2" key="1">
    <citation type="journal article" date="2019" name="Sci. Rep.">
        <title>Orb-weaving spider Araneus ventricosus genome elucidates the spidroin gene catalogue.</title>
        <authorList>
            <person name="Kono N."/>
            <person name="Nakamura H."/>
            <person name="Ohtoshi R."/>
            <person name="Moran D.A.P."/>
            <person name="Shinohara A."/>
            <person name="Yoshida Y."/>
            <person name="Fujiwara M."/>
            <person name="Mori M."/>
            <person name="Tomita M."/>
            <person name="Arakawa K."/>
        </authorList>
    </citation>
    <scope>NUCLEOTIDE SEQUENCE [LARGE SCALE GENOMIC DNA]</scope>
</reference>
<proteinExistence type="predicted"/>
<name>A0A4Y2UPX0_ARAVE</name>
<accession>A0A4Y2UPX0</accession>
<dbReference type="Proteomes" id="UP000499080">
    <property type="component" value="Unassembled WGS sequence"/>
</dbReference>
<evidence type="ECO:0000313" key="2">
    <source>
        <dbReference type="Proteomes" id="UP000499080"/>
    </source>
</evidence>
<keyword evidence="2" id="KW-1185">Reference proteome</keyword>
<evidence type="ECO:0000313" key="1">
    <source>
        <dbReference type="EMBL" id="GBO13736.1"/>
    </source>
</evidence>
<sequence length="91" mass="10752">MKGSDKEGGCRRMKRKEKKGMEKLILCKEVMVNDSKFPGRTFQLLNYRSRNENSLEKTLRYPCFGADAEELNDYWKTRETNVPTGQSDRRR</sequence>
<protein>
    <submittedName>
        <fullName evidence="1">Uncharacterized protein</fullName>
    </submittedName>
</protein>
<comment type="caution">
    <text evidence="1">The sequence shown here is derived from an EMBL/GenBank/DDBJ whole genome shotgun (WGS) entry which is preliminary data.</text>
</comment>
<gene>
    <name evidence="1" type="ORF">AVEN_186488_1</name>
</gene>